<comment type="subcellular location">
    <subcellularLocation>
        <location evidence="2">Cytoplasm</location>
    </subcellularLocation>
</comment>
<evidence type="ECO:0000256" key="7">
    <source>
        <dbReference type="ARBA" id="ARBA00022691"/>
    </source>
</evidence>
<dbReference type="Gene3D" id="3.20.20.70">
    <property type="entry name" value="Aldolase class I"/>
    <property type="match status" value="1"/>
</dbReference>
<organism evidence="13 14">
    <name type="scientific">Sphaeroforma arctica JP610</name>
    <dbReference type="NCBI Taxonomy" id="667725"/>
    <lineage>
        <taxon>Eukaryota</taxon>
        <taxon>Ichthyosporea</taxon>
        <taxon>Ichthyophonida</taxon>
        <taxon>Sphaeroforma</taxon>
    </lineage>
</organism>
<dbReference type="eggNOG" id="ENOG502QQ98">
    <property type="taxonomic scope" value="Eukaryota"/>
</dbReference>
<dbReference type="SFLD" id="SFLDS00029">
    <property type="entry name" value="Radical_SAM"/>
    <property type="match status" value="1"/>
</dbReference>
<dbReference type="PROSITE" id="PS51918">
    <property type="entry name" value="RADICAL_SAM"/>
    <property type="match status" value="1"/>
</dbReference>
<feature type="region of interest" description="Disordered" evidence="11">
    <location>
        <begin position="387"/>
        <end position="428"/>
    </location>
</feature>
<dbReference type="GO" id="GO:0030488">
    <property type="term" value="P:tRNA methylation"/>
    <property type="evidence" value="ECO:0007669"/>
    <property type="project" value="TreeGrafter"/>
</dbReference>
<evidence type="ECO:0000256" key="4">
    <source>
        <dbReference type="ARBA" id="ARBA00022490"/>
    </source>
</evidence>
<keyword evidence="6" id="KW-0808">Transferase</keyword>
<dbReference type="Proteomes" id="UP000054560">
    <property type="component" value="Unassembled WGS sequence"/>
</dbReference>
<evidence type="ECO:0000256" key="3">
    <source>
        <dbReference type="ARBA" id="ARBA00022485"/>
    </source>
</evidence>
<dbReference type="STRING" id="667725.A0A0L0FXD3"/>
<dbReference type="OrthoDB" id="538249at2759"/>
<dbReference type="PANTHER" id="PTHR30544:SF8">
    <property type="entry name" value="RADICAL SAM SUPERFAMILY PROTEIN"/>
    <property type="match status" value="1"/>
</dbReference>
<dbReference type="PANTHER" id="PTHR30544">
    <property type="entry name" value="23S RRNA METHYLTRANSFERASE"/>
    <property type="match status" value="1"/>
</dbReference>
<dbReference type="InterPro" id="IPR004383">
    <property type="entry name" value="rRNA_lsu_MTrfase_RlmN/Cfr"/>
</dbReference>
<keyword evidence="14" id="KW-1185">Reference proteome</keyword>
<keyword evidence="8" id="KW-0479">Metal-binding</keyword>
<protein>
    <recommendedName>
        <fullName evidence="12">Radical SAM core domain-containing protein</fullName>
    </recommendedName>
</protein>
<keyword evidence="4" id="KW-0963">Cytoplasm</keyword>
<dbReference type="AlphaFoldDB" id="A0A0L0FXD3"/>
<keyword evidence="10" id="KW-0411">Iron-sulfur</keyword>
<reference evidence="13 14" key="1">
    <citation type="submission" date="2011-02" db="EMBL/GenBank/DDBJ databases">
        <title>The Genome Sequence of Sphaeroforma arctica JP610.</title>
        <authorList>
            <consortium name="The Broad Institute Genome Sequencing Platform"/>
            <person name="Russ C."/>
            <person name="Cuomo C."/>
            <person name="Young S.K."/>
            <person name="Zeng Q."/>
            <person name="Gargeya S."/>
            <person name="Alvarado L."/>
            <person name="Berlin A."/>
            <person name="Chapman S.B."/>
            <person name="Chen Z."/>
            <person name="Freedman E."/>
            <person name="Gellesch M."/>
            <person name="Goldberg J."/>
            <person name="Griggs A."/>
            <person name="Gujja S."/>
            <person name="Heilman E."/>
            <person name="Heiman D."/>
            <person name="Howarth C."/>
            <person name="Mehta T."/>
            <person name="Neiman D."/>
            <person name="Pearson M."/>
            <person name="Roberts A."/>
            <person name="Saif S."/>
            <person name="Shea T."/>
            <person name="Shenoy N."/>
            <person name="Sisk P."/>
            <person name="Stolte C."/>
            <person name="Sykes S."/>
            <person name="White J."/>
            <person name="Yandava C."/>
            <person name="Burger G."/>
            <person name="Gray M.W."/>
            <person name="Holland P.W.H."/>
            <person name="King N."/>
            <person name="Lang F.B.F."/>
            <person name="Roger A.J."/>
            <person name="Ruiz-Trillo I."/>
            <person name="Haas B."/>
            <person name="Nusbaum C."/>
            <person name="Birren B."/>
        </authorList>
    </citation>
    <scope>NUCLEOTIDE SEQUENCE [LARGE SCALE GENOMIC DNA]</scope>
    <source>
        <strain evidence="13 14">JP610</strain>
    </source>
</reference>
<dbReference type="EMBL" id="KQ242057">
    <property type="protein sequence ID" value="KNC81211.1"/>
    <property type="molecule type" value="Genomic_DNA"/>
</dbReference>
<dbReference type="InterPro" id="IPR058240">
    <property type="entry name" value="rSAM_sf"/>
</dbReference>
<evidence type="ECO:0000313" key="13">
    <source>
        <dbReference type="EMBL" id="KNC81211.1"/>
    </source>
</evidence>
<evidence type="ECO:0000256" key="5">
    <source>
        <dbReference type="ARBA" id="ARBA00022603"/>
    </source>
</evidence>
<evidence type="ECO:0000256" key="6">
    <source>
        <dbReference type="ARBA" id="ARBA00022679"/>
    </source>
</evidence>
<dbReference type="GO" id="GO:0051539">
    <property type="term" value="F:4 iron, 4 sulfur cluster binding"/>
    <property type="evidence" value="ECO:0007669"/>
    <property type="project" value="UniProtKB-KW"/>
</dbReference>
<dbReference type="RefSeq" id="XP_014155113.1">
    <property type="nucleotide sequence ID" value="XM_014299638.1"/>
</dbReference>
<name>A0A0L0FXD3_9EUKA</name>
<dbReference type="GeneID" id="25906962"/>
<dbReference type="SUPFAM" id="SSF102114">
    <property type="entry name" value="Radical SAM enzymes"/>
    <property type="match status" value="1"/>
</dbReference>
<dbReference type="GO" id="GO:0046872">
    <property type="term" value="F:metal ion binding"/>
    <property type="evidence" value="ECO:0007669"/>
    <property type="project" value="UniProtKB-KW"/>
</dbReference>
<feature type="domain" description="Radical SAM core" evidence="12">
    <location>
        <begin position="119"/>
        <end position="351"/>
    </location>
</feature>
<dbReference type="FunFam" id="3.20.20.70:FF:000164">
    <property type="entry name" value="23S rRNA methyltransferase"/>
    <property type="match status" value="1"/>
</dbReference>
<comment type="cofactor">
    <cofactor evidence="1">
        <name>[4Fe-4S] cluster</name>
        <dbReference type="ChEBI" id="CHEBI:49883"/>
    </cofactor>
</comment>
<evidence type="ECO:0000313" key="14">
    <source>
        <dbReference type="Proteomes" id="UP000054560"/>
    </source>
</evidence>
<dbReference type="GO" id="GO:0005737">
    <property type="term" value="C:cytoplasm"/>
    <property type="evidence" value="ECO:0007669"/>
    <property type="project" value="UniProtKB-SubCell"/>
</dbReference>
<dbReference type="GO" id="GO:0008173">
    <property type="term" value="F:RNA methyltransferase activity"/>
    <property type="evidence" value="ECO:0007669"/>
    <property type="project" value="InterPro"/>
</dbReference>
<keyword evidence="5" id="KW-0489">Methyltransferase</keyword>
<keyword evidence="7" id="KW-0949">S-adenosyl-L-methionine</keyword>
<evidence type="ECO:0000256" key="11">
    <source>
        <dbReference type="SAM" id="MobiDB-lite"/>
    </source>
</evidence>
<dbReference type="GO" id="GO:0070475">
    <property type="term" value="P:rRNA base methylation"/>
    <property type="evidence" value="ECO:0007669"/>
    <property type="project" value="TreeGrafter"/>
</dbReference>
<accession>A0A0L0FXD3</accession>
<evidence type="ECO:0000256" key="9">
    <source>
        <dbReference type="ARBA" id="ARBA00023004"/>
    </source>
</evidence>
<evidence type="ECO:0000256" key="1">
    <source>
        <dbReference type="ARBA" id="ARBA00001966"/>
    </source>
</evidence>
<dbReference type="SFLD" id="SFLDG01062">
    <property type="entry name" value="methyltransferase_(Class_A)"/>
    <property type="match status" value="1"/>
</dbReference>
<sequence length="468" mass="50687">MVRSRKLKMASIWDEPTLLEELNELYVKQPEILAAKIHKHLLTTEGITDLTSVATIQDMPKGVSEMVVSKFTLMTTTVVEAVTSGDNAVTKLVIQLQDGLKVETVIIRHGAVTAHNPHGEKRTTLCVSSQVGCKMGCTFCATGTMGEIGDLCAGEILEQLIHARQWAEVSNIVFMGMGEPFNNYKQVVSAVNCMIDGRRFKIAPKRVTVSTVGVIPKIYAFIEDLPMCNLALSLHAPVQEQRMTIVPSAKAFKLPALMEAMDEYIKRTRRTVLIEYVLLAGINDDVETAHNLGKLLQPRKDNVTINLIPYNTTNVSDPYKPPAYPTIQAYIDIVMGEYGCYATVRKEMGGDIAGACGQLVVSKEEQKSAPVTTLVVDLEDMMGKAPKKTSGAAKFGGENAPHQSGAIWPTNQTNKKKQKRTAGVPEKRKESLLVTKNASGGVCKALTAVLVGVASVGLGVALYGGGEL</sequence>
<dbReference type="SFLD" id="SFLDF00275">
    <property type="entry name" value="adenosine_C2_methyltransferase"/>
    <property type="match status" value="1"/>
</dbReference>
<evidence type="ECO:0000259" key="12">
    <source>
        <dbReference type="PROSITE" id="PS51918"/>
    </source>
</evidence>
<evidence type="ECO:0000256" key="10">
    <source>
        <dbReference type="ARBA" id="ARBA00023014"/>
    </source>
</evidence>
<keyword evidence="9" id="KW-0408">Iron</keyword>
<dbReference type="InterPro" id="IPR040072">
    <property type="entry name" value="Methyltransferase_A"/>
</dbReference>
<gene>
    <name evidence="13" type="ORF">SARC_06458</name>
</gene>
<evidence type="ECO:0000256" key="2">
    <source>
        <dbReference type="ARBA" id="ARBA00004496"/>
    </source>
</evidence>
<dbReference type="InterPro" id="IPR013785">
    <property type="entry name" value="Aldolase_TIM"/>
</dbReference>
<evidence type="ECO:0000256" key="8">
    <source>
        <dbReference type="ARBA" id="ARBA00022723"/>
    </source>
</evidence>
<proteinExistence type="predicted"/>
<dbReference type="Pfam" id="PF04055">
    <property type="entry name" value="Radical_SAM"/>
    <property type="match status" value="1"/>
</dbReference>
<keyword evidence="3" id="KW-0004">4Fe-4S</keyword>
<dbReference type="InterPro" id="IPR007197">
    <property type="entry name" value="rSAM"/>
</dbReference>